<organism evidence="2 3">
    <name type="scientific">Anaerotruncus colihominis</name>
    <dbReference type="NCBI Taxonomy" id="169435"/>
    <lineage>
        <taxon>Bacteria</taxon>
        <taxon>Bacillati</taxon>
        <taxon>Bacillota</taxon>
        <taxon>Clostridia</taxon>
        <taxon>Eubacteriales</taxon>
        <taxon>Oscillospiraceae</taxon>
        <taxon>Anaerotruncus</taxon>
    </lineage>
</organism>
<dbReference type="OrthoDB" id="9808428at2"/>
<dbReference type="InterPro" id="IPR012296">
    <property type="entry name" value="Nuclease_put_TT1808"/>
</dbReference>
<evidence type="ECO:0000313" key="3">
    <source>
        <dbReference type="Proteomes" id="UP000446348"/>
    </source>
</evidence>
<reference evidence="2 3" key="1">
    <citation type="submission" date="2018-08" db="EMBL/GenBank/DDBJ databases">
        <title>Murine metabolic-syndrome-specific gut microbial biobank.</title>
        <authorList>
            <person name="Liu C."/>
        </authorList>
    </citation>
    <scope>NUCLEOTIDE SEQUENCE [LARGE SCALE GENOMIC DNA]</scope>
    <source>
        <strain evidence="2 3">X69</strain>
    </source>
</reference>
<keyword evidence="2" id="KW-0378">Hydrolase</keyword>
<evidence type="ECO:0000313" key="2">
    <source>
        <dbReference type="EMBL" id="NBI79367.1"/>
    </source>
</evidence>
<dbReference type="Proteomes" id="UP000446348">
    <property type="component" value="Unassembled WGS sequence"/>
</dbReference>
<dbReference type="AlphaFoldDB" id="A0A845RIN4"/>
<dbReference type="SUPFAM" id="SSF52980">
    <property type="entry name" value="Restriction endonuclease-like"/>
    <property type="match status" value="1"/>
</dbReference>
<keyword evidence="2" id="KW-0255">Endonuclease</keyword>
<dbReference type="PANTHER" id="PTHR36558">
    <property type="entry name" value="GLR1098 PROTEIN"/>
    <property type="match status" value="1"/>
</dbReference>
<proteinExistence type="predicted"/>
<dbReference type="InterPro" id="IPR011335">
    <property type="entry name" value="Restrct_endonuc-II-like"/>
</dbReference>
<accession>A0A845RIN4</accession>
<comment type="caution">
    <text evidence="2">The sequence shown here is derived from an EMBL/GenBank/DDBJ whole genome shotgun (WGS) entry which is preliminary data.</text>
</comment>
<dbReference type="InterPro" id="IPR008538">
    <property type="entry name" value="Uma2"/>
</dbReference>
<dbReference type="Pfam" id="PF05685">
    <property type="entry name" value="Uma2"/>
    <property type="match status" value="1"/>
</dbReference>
<dbReference type="PANTHER" id="PTHR36558:SF1">
    <property type="entry name" value="RESTRICTION ENDONUCLEASE DOMAIN-CONTAINING PROTEIN-RELATED"/>
    <property type="match status" value="1"/>
</dbReference>
<dbReference type="GO" id="GO:0004519">
    <property type="term" value="F:endonuclease activity"/>
    <property type="evidence" value="ECO:0007669"/>
    <property type="project" value="UniProtKB-KW"/>
</dbReference>
<feature type="domain" description="Putative restriction endonuclease" evidence="1">
    <location>
        <begin position="8"/>
        <end position="148"/>
    </location>
</feature>
<keyword evidence="2" id="KW-0540">Nuclease</keyword>
<name>A0A845RIN4_9FIRM</name>
<gene>
    <name evidence="2" type="ORF">D3Z39_10920</name>
</gene>
<protein>
    <submittedName>
        <fullName evidence="2">Uma2 family endonuclease</fullName>
    </submittedName>
</protein>
<dbReference type="EMBL" id="QXWZ01000019">
    <property type="protein sequence ID" value="NBI79367.1"/>
    <property type="molecule type" value="Genomic_DNA"/>
</dbReference>
<dbReference type="CDD" id="cd06260">
    <property type="entry name" value="DUF820-like"/>
    <property type="match status" value="1"/>
</dbReference>
<evidence type="ECO:0000259" key="1">
    <source>
        <dbReference type="Pfam" id="PF05685"/>
    </source>
</evidence>
<sequence length="188" mass="21688">MADNLAYQEELRDEMLNGKVVLMSPRPAVNHNLAMGNIYRAFANRLDGKKCLPFADGTDVYLTEKDRVVPDVMIICKKEIIKRNGVHGVPDLIVEVLSHGTEKKDRGYKKDLYEKCGVLEYWLVDTENQTVEVYLLKSGKFVLDEVYKVFPDYVELSADEQEHYKSEVPVSLYDDFSIPLEDIFRNLF</sequence>
<dbReference type="Gene3D" id="3.90.1570.10">
    <property type="entry name" value="tt1808, chain A"/>
    <property type="match status" value="1"/>
</dbReference>
<dbReference type="RefSeq" id="WP_160210133.1">
    <property type="nucleotide sequence ID" value="NZ_QXWZ01000019.1"/>
</dbReference>